<dbReference type="GO" id="GO:0005765">
    <property type="term" value="C:lysosomal membrane"/>
    <property type="evidence" value="ECO:0007669"/>
    <property type="project" value="UniProtKB-SubCell"/>
</dbReference>
<sequence>MHETDSTDTASTANVNTKNTESSLNDNKIKDTGLWRDLVAYWILGLCNNFGYVVMLTAAHDIIHDLSNGGDEPVKDPDFKRDCNVMSTGIVLLADIIPALLVKLCAPFLPFYVFIRVSLCVLLAVSSFIFVAYAEAVWIALIGVAFTSVSSGLGEVTFLSYTSKFNKNVVSTWSSGTGGAGILGAISYSIMTQAGLTSRTTLLIMTSVPILESLIFFFLLRHPKSDNEPVNSDQDNVTEDKNTIQNSTEPLSDDEKPLVGFSEKLRYIPSLLKYIVPLLLVYLFEYFINQALFELIIFDNSFLDTKEQYRWYQVTYQIGVFISRSSVNLFKIRWLWLMAVLQGINVVLFSVEAVFLFVPSIWIVFAFIFWEGLLGGGAYVNTFYRVSEEVAPAKRLFALSATTFSDSAGIALAGWLAMPTHNAICKIPMPN</sequence>
<dbReference type="AlphaFoldDB" id="A0A336K9I5"/>
<feature type="transmembrane region" description="Helical" evidence="7">
    <location>
        <begin position="396"/>
        <end position="418"/>
    </location>
</feature>
<feature type="transmembrane region" description="Helical" evidence="7">
    <location>
        <begin position="170"/>
        <end position="190"/>
    </location>
</feature>
<evidence type="ECO:0000313" key="10">
    <source>
        <dbReference type="EMBL" id="SSX21996.1"/>
    </source>
</evidence>
<feature type="region of interest" description="Disordered" evidence="8">
    <location>
        <begin position="228"/>
        <end position="253"/>
    </location>
</feature>
<evidence type="ECO:0000313" key="9">
    <source>
        <dbReference type="EMBL" id="SSX01616.1"/>
    </source>
</evidence>
<feature type="transmembrane region" description="Helical" evidence="7">
    <location>
        <begin position="271"/>
        <end position="289"/>
    </location>
</feature>
<keyword evidence="6 7" id="KW-0472">Membrane</keyword>
<feature type="transmembrane region" description="Helical" evidence="7">
    <location>
        <begin position="38"/>
        <end position="59"/>
    </location>
</feature>
<dbReference type="Gene3D" id="1.20.1250.20">
    <property type="entry name" value="MFS general substrate transporter like domains"/>
    <property type="match status" value="1"/>
</dbReference>
<dbReference type="GO" id="GO:0012505">
    <property type="term" value="C:endomembrane system"/>
    <property type="evidence" value="ECO:0007669"/>
    <property type="project" value="UniProtKB-SubCell"/>
</dbReference>
<reference evidence="10" key="2">
    <citation type="submission" date="2018-07" db="EMBL/GenBank/DDBJ databases">
        <authorList>
            <person name="Quirk P.G."/>
            <person name="Krulwich T.A."/>
        </authorList>
    </citation>
    <scope>NUCLEOTIDE SEQUENCE</scope>
</reference>
<evidence type="ECO:0000256" key="8">
    <source>
        <dbReference type="SAM" id="MobiDB-lite"/>
    </source>
</evidence>
<feature type="transmembrane region" description="Helical" evidence="7">
    <location>
        <begin position="136"/>
        <end position="158"/>
    </location>
</feature>
<evidence type="ECO:0000256" key="3">
    <source>
        <dbReference type="ARBA" id="ARBA00022448"/>
    </source>
</evidence>
<evidence type="ECO:0000256" key="4">
    <source>
        <dbReference type="ARBA" id="ARBA00022692"/>
    </source>
</evidence>
<comment type="subcellular location">
    <subcellularLocation>
        <location evidence="1">Endomembrane system</location>
        <topology evidence="1">Multi-pass membrane protein</topology>
    </subcellularLocation>
    <subcellularLocation>
        <location evidence="7">Lysosome membrane</location>
        <topology evidence="7">Multi-pass membrane protein</topology>
    </subcellularLocation>
</comment>
<dbReference type="InterPro" id="IPR036259">
    <property type="entry name" value="MFS_trans_sf"/>
</dbReference>
<dbReference type="InterPro" id="IPR018460">
    <property type="entry name" value="Battenin_disease_Cln3_subgr"/>
</dbReference>
<feature type="transmembrane region" description="Helical" evidence="7">
    <location>
        <begin position="202"/>
        <end position="220"/>
    </location>
</feature>
<dbReference type="GO" id="GO:0007040">
    <property type="term" value="P:lysosome organization"/>
    <property type="evidence" value="ECO:0007669"/>
    <property type="project" value="TreeGrafter"/>
</dbReference>
<dbReference type="EMBL" id="UFQS01000223">
    <property type="protein sequence ID" value="SSX01616.1"/>
    <property type="molecule type" value="Genomic_DNA"/>
</dbReference>
<feature type="transmembrane region" description="Helical" evidence="7">
    <location>
        <begin position="109"/>
        <end position="130"/>
    </location>
</feature>
<keyword evidence="4 7" id="KW-0812">Transmembrane</keyword>
<name>A0A336K9I5_CULSO</name>
<dbReference type="InterPro" id="IPR003492">
    <property type="entry name" value="Battenin_disease_Cln3"/>
</dbReference>
<dbReference type="EMBL" id="UFQT01000223">
    <property type="protein sequence ID" value="SSX21996.1"/>
    <property type="molecule type" value="Genomic_DNA"/>
</dbReference>
<proteinExistence type="inferred from homology"/>
<dbReference type="OMA" id="WLCNWQV"/>
<dbReference type="FunFam" id="1.20.1250.20:FF:000427">
    <property type="entry name" value="Battenin"/>
    <property type="match status" value="1"/>
</dbReference>
<comment type="similarity">
    <text evidence="2 7">Belongs to the battenin family.</text>
</comment>
<dbReference type="PANTHER" id="PTHR10981:SF0">
    <property type="entry name" value="BATTENIN"/>
    <property type="match status" value="1"/>
</dbReference>
<evidence type="ECO:0000256" key="2">
    <source>
        <dbReference type="ARBA" id="ARBA00007467"/>
    </source>
</evidence>
<evidence type="ECO:0000256" key="1">
    <source>
        <dbReference type="ARBA" id="ARBA00004127"/>
    </source>
</evidence>
<keyword evidence="5 7" id="KW-1133">Transmembrane helix</keyword>
<protein>
    <recommendedName>
        <fullName evidence="7">Battenin</fullName>
    </recommendedName>
</protein>
<evidence type="ECO:0000256" key="7">
    <source>
        <dbReference type="RuleBase" id="RU361113"/>
    </source>
</evidence>
<dbReference type="PANTHER" id="PTHR10981">
    <property type="entry name" value="BATTENIN"/>
    <property type="match status" value="1"/>
</dbReference>
<evidence type="ECO:0000256" key="6">
    <source>
        <dbReference type="ARBA" id="ARBA00023136"/>
    </source>
</evidence>
<dbReference type="SUPFAM" id="SSF103473">
    <property type="entry name" value="MFS general substrate transporter"/>
    <property type="match status" value="1"/>
</dbReference>
<feature type="compositionally biased region" description="Polar residues" evidence="8">
    <location>
        <begin position="7"/>
        <end position="24"/>
    </location>
</feature>
<feature type="region of interest" description="Disordered" evidence="8">
    <location>
        <begin position="1"/>
        <end position="24"/>
    </location>
</feature>
<organism evidence="9">
    <name type="scientific">Culicoides sonorensis</name>
    <name type="common">Biting midge</name>
    <dbReference type="NCBI Taxonomy" id="179676"/>
    <lineage>
        <taxon>Eukaryota</taxon>
        <taxon>Metazoa</taxon>
        <taxon>Ecdysozoa</taxon>
        <taxon>Arthropoda</taxon>
        <taxon>Hexapoda</taxon>
        <taxon>Insecta</taxon>
        <taxon>Pterygota</taxon>
        <taxon>Neoptera</taxon>
        <taxon>Endopterygota</taxon>
        <taxon>Diptera</taxon>
        <taxon>Nematocera</taxon>
        <taxon>Chironomoidea</taxon>
        <taxon>Ceratopogonidae</taxon>
        <taxon>Ceratopogoninae</taxon>
        <taxon>Culicoides</taxon>
        <taxon>Monoculicoides</taxon>
    </lineage>
</organism>
<dbReference type="Pfam" id="PF02487">
    <property type="entry name" value="CLN3"/>
    <property type="match status" value="1"/>
</dbReference>
<dbReference type="PIRSF" id="PIRSF015974">
    <property type="entry name" value="CLN3_BTN1"/>
    <property type="match status" value="1"/>
</dbReference>
<reference evidence="9" key="1">
    <citation type="submission" date="2018-04" db="EMBL/GenBank/DDBJ databases">
        <authorList>
            <person name="Go L.Y."/>
            <person name="Mitchell J.A."/>
        </authorList>
    </citation>
    <scope>NUCLEOTIDE SEQUENCE</scope>
    <source>
        <tissue evidence="9">Whole organism</tissue>
    </source>
</reference>
<feature type="transmembrane region" description="Helical" evidence="7">
    <location>
        <begin position="361"/>
        <end position="384"/>
    </location>
</feature>
<keyword evidence="3" id="KW-0813">Transport</keyword>
<dbReference type="GO" id="GO:0051453">
    <property type="term" value="P:regulation of intracellular pH"/>
    <property type="evidence" value="ECO:0007669"/>
    <property type="project" value="TreeGrafter"/>
</dbReference>
<keyword evidence="7" id="KW-0458">Lysosome</keyword>
<gene>
    <name evidence="9" type="primary">CSON005794</name>
</gene>
<dbReference type="PRINTS" id="PR01315">
    <property type="entry name" value="BATTENIN"/>
</dbReference>
<accession>A0A336K9I5</accession>
<dbReference type="CDD" id="cd06174">
    <property type="entry name" value="MFS"/>
    <property type="match status" value="1"/>
</dbReference>
<evidence type="ECO:0000256" key="5">
    <source>
        <dbReference type="ARBA" id="ARBA00022989"/>
    </source>
</evidence>
<dbReference type="VEuPathDB" id="VectorBase:CSON005794"/>
<feature type="transmembrane region" description="Helical" evidence="7">
    <location>
        <begin position="334"/>
        <end position="355"/>
    </location>
</feature>